<organism evidence="2 3">
    <name type="scientific">Sphingomonas gei</name>
    <dbReference type="NCBI Taxonomy" id="1395960"/>
    <lineage>
        <taxon>Bacteria</taxon>
        <taxon>Pseudomonadati</taxon>
        <taxon>Pseudomonadota</taxon>
        <taxon>Alphaproteobacteria</taxon>
        <taxon>Sphingomonadales</taxon>
        <taxon>Sphingomonadaceae</taxon>
        <taxon>Sphingomonas</taxon>
    </lineage>
</organism>
<reference evidence="2 3" key="1">
    <citation type="submission" date="2019-04" db="EMBL/GenBank/DDBJ databases">
        <title>Sphingomonas psychrotolerans sp. nov., isolated from soil in the Tianshan Mountains, Xinjiang, China.</title>
        <authorList>
            <person name="Luo Y."/>
            <person name="Sheng H."/>
        </authorList>
    </citation>
    <scope>NUCLEOTIDE SEQUENCE [LARGE SCALE GENOMIC DNA]</scope>
    <source>
        <strain evidence="2 3">ZFGT-11</strain>
    </source>
</reference>
<dbReference type="Pfam" id="PF01298">
    <property type="entry name" value="TbpB_B_D"/>
    <property type="match status" value="1"/>
</dbReference>
<dbReference type="Gene3D" id="2.40.160.90">
    <property type="match status" value="1"/>
</dbReference>
<gene>
    <name evidence="2" type="ORF">E5A73_07750</name>
</gene>
<name>A0A4S1XC70_9SPHN</name>
<dbReference type="Proteomes" id="UP000306147">
    <property type="component" value="Unassembled WGS sequence"/>
</dbReference>
<keyword evidence="3" id="KW-1185">Reference proteome</keyword>
<sequence>MLGAASTEIGLSTRLRLATSNAIATATYVINENGEESRFVNANVTTAPAPGVTEFVFRTTDTATAGKFSQLAFLNNTIPSQVTSNAALQLTNVSYANWWRGDSTTGAKRITTSVFGYQTVLTDMPKTGTQVYTSSVVGRLVGVEAGGNQIARVGGTVTVSVNFSTGLVDLTFNLNRTPESGGATAAFGTFTAQGAIPVGQNQFNGSFTNSATLSGTLSGGFFGSQGKEVGIAFAASGTVGGGTQRLVGVVVGKK</sequence>
<dbReference type="EMBL" id="SRXT01000003">
    <property type="protein sequence ID" value="TGX54014.1"/>
    <property type="molecule type" value="Genomic_DNA"/>
</dbReference>
<proteinExistence type="predicted"/>
<dbReference type="SUPFAM" id="SSF56925">
    <property type="entry name" value="OMPA-like"/>
    <property type="match status" value="1"/>
</dbReference>
<evidence type="ECO:0000313" key="3">
    <source>
        <dbReference type="Proteomes" id="UP000306147"/>
    </source>
</evidence>
<comment type="caution">
    <text evidence="2">The sequence shown here is derived from an EMBL/GenBank/DDBJ whole genome shotgun (WGS) entry which is preliminary data.</text>
</comment>
<protein>
    <recommendedName>
        <fullName evidence="1">Transferrin-binding protein B C-lobe/N-lobe beta-barrel domain-containing protein</fullName>
    </recommendedName>
</protein>
<feature type="domain" description="Transferrin-binding protein B C-lobe/N-lobe beta-barrel" evidence="1">
    <location>
        <begin position="124"/>
        <end position="252"/>
    </location>
</feature>
<dbReference type="OrthoDB" id="7551425at2"/>
<dbReference type="InterPro" id="IPR011250">
    <property type="entry name" value="OMP/PagP_B-barrel"/>
</dbReference>
<evidence type="ECO:0000313" key="2">
    <source>
        <dbReference type="EMBL" id="TGX54014.1"/>
    </source>
</evidence>
<dbReference type="InterPro" id="IPR001677">
    <property type="entry name" value="TbpB_B_D"/>
</dbReference>
<evidence type="ECO:0000259" key="1">
    <source>
        <dbReference type="Pfam" id="PF01298"/>
    </source>
</evidence>
<dbReference type="AlphaFoldDB" id="A0A4S1XC70"/>
<accession>A0A4S1XC70</accession>